<organism evidence="1 2">
    <name type="scientific">Metarhizium robertsii (strain ARSEF 23 / ATCC MYA-3075)</name>
    <name type="common">Metarhizium anisopliae (strain ARSEF 23)</name>
    <dbReference type="NCBI Taxonomy" id="655844"/>
    <lineage>
        <taxon>Eukaryota</taxon>
        <taxon>Fungi</taxon>
        <taxon>Dikarya</taxon>
        <taxon>Ascomycota</taxon>
        <taxon>Pezizomycotina</taxon>
        <taxon>Sordariomycetes</taxon>
        <taxon>Hypocreomycetidae</taxon>
        <taxon>Hypocreales</taxon>
        <taxon>Clavicipitaceae</taxon>
        <taxon>Metarhizium</taxon>
    </lineage>
</organism>
<reference evidence="1 2" key="2">
    <citation type="journal article" date="2014" name="Proc. Natl. Acad. Sci. U.S.A.">
        <title>Trajectory and genomic determinants of fungal-pathogen speciation and host adaptation.</title>
        <authorList>
            <person name="Hu X."/>
            <person name="Xiao G."/>
            <person name="Zheng P."/>
            <person name="Shang Y."/>
            <person name="Su Y."/>
            <person name="Zhang X."/>
            <person name="Liu X."/>
            <person name="Zhan S."/>
            <person name="St Leger R.J."/>
            <person name="Wang C."/>
        </authorList>
    </citation>
    <scope>GENOME REANNOTATION</scope>
    <source>
        <strain evidence="2">ARSEF 23 / ATCC MYA-3075</strain>
    </source>
</reference>
<comment type="caution">
    <text evidence="1">The sequence shown here is derived from an EMBL/GenBank/DDBJ whole genome shotgun (WGS) entry which is preliminary data.</text>
</comment>
<reference evidence="1 2" key="1">
    <citation type="journal article" date="2011" name="PLoS Genet.">
        <title>Genome sequencing and comparative transcriptomics of the model entomopathogenic fungi Metarhizium anisopliae and M. acridum.</title>
        <authorList>
            <person name="Gao Q."/>
            <person name="Jin K."/>
            <person name="Ying S.H."/>
            <person name="Zhang Y."/>
            <person name="Xiao G."/>
            <person name="Shang Y."/>
            <person name="Duan Z."/>
            <person name="Hu X."/>
            <person name="Xie X.Q."/>
            <person name="Zhou G."/>
            <person name="Peng G."/>
            <person name="Luo Z."/>
            <person name="Huang W."/>
            <person name="Wang B."/>
            <person name="Fang W."/>
            <person name="Wang S."/>
            <person name="Zhong Y."/>
            <person name="Ma L.J."/>
            <person name="St Leger R.J."/>
            <person name="Zhao G.P."/>
            <person name="Pei Y."/>
            <person name="Feng M.G."/>
            <person name="Xia Y."/>
            <person name="Wang C."/>
        </authorList>
    </citation>
    <scope>NUCLEOTIDE SEQUENCE [LARGE SCALE GENOMIC DNA]</scope>
    <source>
        <strain evidence="2">ARSEF 23 / ATCC MYA-3075</strain>
    </source>
</reference>
<accession>A0A0B2XGQ7</accession>
<name>A0A0B2XGQ7_METRA</name>
<dbReference type="InterPro" id="IPR053187">
    <property type="entry name" value="Notoamide_regulator"/>
</dbReference>
<dbReference type="GeneID" id="23632818"/>
<dbReference type="RefSeq" id="XP_011411660.1">
    <property type="nucleotide sequence ID" value="XM_011413358.1"/>
</dbReference>
<keyword evidence="2" id="KW-1185">Reference proteome</keyword>
<evidence type="ECO:0000313" key="1">
    <source>
        <dbReference type="EMBL" id="KHO11101.1"/>
    </source>
</evidence>
<dbReference type="PANTHER" id="PTHR47256:SF1">
    <property type="entry name" value="ZN(II)2CYS6 TRANSCRIPTION FACTOR (EUROFUNG)"/>
    <property type="match status" value="1"/>
</dbReference>
<protein>
    <recommendedName>
        <fullName evidence="3">N-terminal fungal transcription regulatory domain-containing protein</fullName>
    </recommendedName>
</protein>
<dbReference type="AlphaFoldDB" id="A0A0B2XGQ7"/>
<dbReference type="CDD" id="cd12148">
    <property type="entry name" value="fungal_TF_MHR"/>
    <property type="match status" value="1"/>
</dbReference>
<gene>
    <name evidence="1" type="ORF">MAA_11370</name>
</gene>
<dbReference type="OrthoDB" id="10261408at2759"/>
<dbReference type="KEGG" id="maj:MAA_11370"/>
<evidence type="ECO:0000313" key="2">
    <source>
        <dbReference type="Proteomes" id="UP000002498"/>
    </source>
</evidence>
<sequence>MKHNLRKPYSATVSGLCALIAKVKPSAANTETKEVRRKSPKISSLRYCGFLDKCQPRKPFNILKDEEDEEDALTILSTLRKGLSCRQTEVDNSTAVPVSNDDDKPTPQEWQIQNPIAYPGTAGRDTNLFQKDPYRGLTKSPGHDFHADTLIPDPRSAKLCNDTARYEYEEPHELCDSRLRKLNIRHWTNVDIDDDLAAKCISLYLETDHPLLGHFDAELFVSHLILEQSSDYCTPLLVNSLLYWACQMYSAIDPQTDQIAIRFCTEAESHWTAERHKGNDSILILAATEFLCLGYLGQGRDHVVLRYLTEAADMAGRMGLFNTEGQVSGMETSSYSNLAGAAKTSHMYAAWGIFNWLTNGLSKFPSTYSDSKKGHAGYIPLWFFPQ</sequence>
<evidence type="ECO:0008006" key="3">
    <source>
        <dbReference type="Google" id="ProtNLM"/>
    </source>
</evidence>
<dbReference type="HOGENOM" id="CLU_715879_0_0_1"/>
<dbReference type="Proteomes" id="UP000002498">
    <property type="component" value="Unassembled WGS sequence"/>
</dbReference>
<dbReference type="EMBL" id="ADNJ02000006">
    <property type="protein sequence ID" value="KHO11101.1"/>
    <property type="molecule type" value="Genomic_DNA"/>
</dbReference>
<proteinExistence type="predicted"/>
<dbReference type="PANTHER" id="PTHR47256">
    <property type="entry name" value="ZN(II)2CYS6 TRANSCRIPTION FACTOR (EUROFUNG)-RELATED"/>
    <property type="match status" value="1"/>
</dbReference>